<keyword evidence="8 10" id="KW-0479">Metal-binding</keyword>
<keyword evidence="13" id="KW-0862">Zinc</keyword>
<dbReference type="PIRSF" id="PIRSF001461">
    <property type="entry name" value="RPE"/>
    <property type="match status" value="1"/>
</dbReference>
<dbReference type="GO" id="GO:0046872">
    <property type="term" value="F:metal ion binding"/>
    <property type="evidence" value="ECO:0007669"/>
    <property type="project" value="UniProtKB-UniRule"/>
</dbReference>
<dbReference type="HAMAP" id="MF_02227">
    <property type="entry name" value="RPE"/>
    <property type="match status" value="1"/>
</dbReference>
<dbReference type="FunFam" id="3.20.20.70:FF:000004">
    <property type="entry name" value="Ribulose-phosphate 3-epimerase"/>
    <property type="match status" value="1"/>
</dbReference>
<feature type="binding site" evidence="10 13">
    <location>
        <position position="114"/>
    </location>
    <ligand>
        <name>a divalent metal cation</name>
        <dbReference type="ChEBI" id="CHEBI:60240"/>
    </ligand>
</feature>
<dbReference type="InterPro" id="IPR013785">
    <property type="entry name" value="Aldolase_TIM"/>
</dbReference>
<dbReference type="GO" id="GO:0019323">
    <property type="term" value="P:pentose catabolic process"/>
    <property type="evidence" value="ECO:0007669"/>
    <property type="project" value="UniProtKB-UniRule"/>
</dbReference>
<comment type="cofactor">
    <cofactor evidence="4">
        <name>Zn(2+)</name>
        <dbReference type="ChEBI" id="CHEBI:29105"/>
    </cofactor>
</comment>
<dbReference type="EC" id="5.1.3.1" evidence="7 10"/>
<dbReference type="EMBL" id="BLVP01000002">
    <property type="protein sequence ID" value="GFM36181.1"/>
    <property type="molecule type" value="Genomic_DNA"/>
</dbReference>
<dbReference type="SUPFAM" id="SSF51366">
    <property type="entry name" value="Ribulose-phoshate binding barrel"/>
    <property type="match status" value="1"/>
</dbReference>
<evidence type="ECO:0000256" key="3">
    <source>
        <dbReference type="ARBA" id="ARBA00001941"/>
    </source>
</evidence>
<comment type="cofactor">
    <cofactor evidence="2">
        <name>Mn(2+)</name>
        <dbReference type="ChEBI" id="CHEBI:29035"/>
    </cofactor>
</comment>
<feature type="binding site" evidence="10 14">
    <location>
        <begin position="190"/>
        <end position="193"/>
    </location>
    <ligand>
        <name>substrate</name>
    </ligand>
</feature>
<evidence type="ECO:0000256" key="1">
    <source>
        <dbReference type="ARBA" id="ARBA00001782"/>
    </source>
</evidence>
<comment type="cofactor">
    <cofactor evidence="10 13">
        <name>a divalent metal cation</name>
        <dbReference type="ChEBI" id="CHEBI:60240"/>
    </cofactor>
    <text evidence="10 13">Binds 1 divalent metal cation per subunit.</text>
</comment>
<dbReference type="AlphaFoldDB" id="A0A7J0BSK9"/>
<dbReference type="Gene3D" id="3.20.20.70">
    <property type="entry name" value="Aldolase class I"/>
    <property type="match status" value="1"/>
</dbReference>
<dbReference type="CDD" id="cd00429">
    <property type="entry name" value="RPE"/>
    <property type="match status" value="1"/>
</dbReference>
<evidence type="ECO:0000313" key="15">
    <source>
        <dbReference type="EMBL" id="GFM36181.1"/>
    </source>
</evidence>
<evidence type="ECO:0000256" key="4">
    <source>
        <dbReference type="ARBA" id="ARBA00001947"/>
    </source>
</evidence>
<evidence type="ECO:0000313" key="16">
    <source>
        <dbReference type="Proteomes" id="UP000503820"/>
    </source>
</evidence>
<gene>
    <name evidence="10 15" type="primary">rpe</name>
    <name evidence="15" type="ORF">DSM19430T_08650</name>
</gene>
<evidence type="ECO:0000256" key="6">
    <source>
        <dbReference type="ARBA" id="ARBA00009541"/>
    </source>
</evidence>
<evidence type="ECO:0000256" key="9">
    <source>
        <dbReference type="ARBA" id="ARBA00023235"/>
    </source>
</evidence>
<keyword evidence="16" id="KW-1185">Reference proteome</keyword>
<dbReference type="GO" id="GO:0005737">
    <property type="term" value="C:cytoplasm"/>
    <property type="evidence" value="ECO:0007669"/>
    <property type="project" value="UniProtKB-ARBA"/>
</dbReference>
<feature type="binding site" evidence="10 13">
    <location>
        <position position="223"/>
    </location>
    <ligand>
        <name>a divalent metal cation</name>
        <dbReference type="ChEBI" id="CHEBI:60240"/>
    </ligand>
</feature>
<dbReference type="NCBIfam" id="NF004076">
    <property type="entry name" value="PRK05581.1-4"/>
    <property type="match status" value="1"/>
</dbReference>
<organism evidence="15 16">
    <name type="scientific">Desulfovibrio psychrotolerans</name>
    <dbReference type="NCBI Taxonomy" id="415242"/>
    <lineage>
        <taxon>Bacteria</taxon>
        <taxon>Pseudomonadati</taxon>
        <taxon>Thermodesulfobacteriota</taxon>
        <taxon>Desulfovibrionia</taxon>
        <taxon>Desulfovibrionales</taxon>
        <taxon>Desulfovibrionaceae</taxon>
        <taxon>Desulfovibrio</taxon>
    </lineage>
</organism>
<keyword evidence="10 11" id="KW-0119">Carbohydrate metabolism</keyword>
<sequence>MPEPGRTQIPTHNFLPRIPPMTHRLRARHVELAAKTHPAQVPGGEKRDTRMILSPSLLSSDFGRLADELEALASAGCTWVHWDVMDGSFVPNITLGAPVIKRLRKESSLFFDVHLMVDRPERYVGDFADAGSDMLVVHAEATVHLERAVAEIKRLGMQCGVALNPHTPLSVLEYVLDQLDMVLIMSVNPGFGGQRFLPFSLRKIAELSAMIKARGLTTLIQVDGGVDPDNTPELVRRGADVLVSGSAFFGFPPYADRLQTFMQAAAKA</sequence>
<feature type="active site" description="Proton acceptor" evidence="10 12">
    <location>
        <position position="83"/>
    </location>
</feature>
<feature type="active site" description="Proton donor" evidence="10 12">
    <location>
        <position position="223"/>
    </location>
</feature>
<proteinExistence type="inferred from homology"/>
<keyword evidence="13" id="KW-0464">Manganese</keyword>
<dbReference type="PROSITE" id="PS01086">
    <property type="entry name" value="RIBUL_P_3_EPIMER_2"/>
    <property type="match status" value="1"/>
</dbReference>
<protein>
    <recommendedName>
        <fullName evidence="7 10">Ribulose-phosphate 3-epimerase</fullName>
        <ecNumber evidence="7 10">5.1.3.1</ecNumber>
    </recommendedName>
</protein>
<evidence type="ECO:0000256" key="10">
    <source>
        <dbReference type="HAMAP-Rule" id="MF_02227"/>
    </source>
</evidence>
<name>A0A7J0BSK9_9BACT</name>
<feature type="binding site" evidence="14">
    <location>
        <position position="225"/>
    </location>
    <ligand>
        <name>substrate</name>
    </ligand>
</feature>
<comment type="pathway">
    <text evidence="10">Carbohydrate degradation.</text>
</comment>
<feature type="binding site" evidence="10">
    <location>
        <begin position="223"/>
        <end position="225"/>
    </location>
    <ligand>
        <name>substrate</name>
    </ligand>
</feature>
<dbReference type="PANTHER" id="PTHR11749">
    <property type="entry name" value="RIBULOSE-5-PHOSPHATE-3-EPIMERASE"/>
    <property type="match status" value="1"/>
</dbReference>
<dbReference type="NCBIfam" id="TIGR01163">
    <property type="entry name" value="rpe"/>
    <property type="match status" value="1"/>
</dbReference>
<feature type="binding site" evidence="10 14">
    <location>
        <position position="114"/>
    </location>
    <ligand>
        <name>substrate</name>
    </ligand>
</feature>
<comment type="cofactor">
    <cofactor evidence="3">
        <name>Co(2+)</name>
        <dbReference type="ChEBI" id="CHEBI:48828"/>
    </cofactor>
</comment>
<dbReference type="InterPro" id="IPR011060">
    <property type="entry name" value="RibuloseP-bd_barrel"/>
</dbReference>
<comment type="function">
    <text evidence="10">Catalyzes the reversible epimerization of D-ribulose 5-phosphate to D-xylulose 5-phosphate.</text>
</comment>
<accession>A0A7J0BSK9</accession>
<comment type="catalytic activity">
    <reaction evidence="1 10 11">
        <text>D-ribulose 5-phosphate = D-xylulose 5-phosphate</text>
        <dbReference type="Rhea" id="RHEA:13677"/>
        <dbReference type="ChEBI" id="CHEBI:57737"/>
        <dbReference type="ChEBI" id="CHEBI:58121"/>
        <dbReference type="EC" id="5.1.3.1"/>
    </reaction>
</comment>
<feature type="binding site" evidence="10 14">
    <location>
        <begin position="245"/>
        <end position="246"/>
    </location>
    <ligand>
        <name>substrate</name>
    </ligand>
</feature>
<dbReference type="Pfam" id="PF00834">
    <property type="entry name" value="Ribul_P_3_epim"/>
    <property type="match status" value="1"/>
</dbReference>
<keyword evidence="9 10" id="KW-0413">Isomerase</keyword>
<evidence type="ECO:0000256" key="7">
    <source>
        <dbReference type="ARBA" id="ARBA00013188"/>
    </source>
</evidence>
<feature type="binding site" evidence="10 13">
    <location>
        <position position="81"/>
    </location>
    <ligand>
        <name>a divalent metal cation</name>
        <dbReference type="ChEBI" id="CHEBI:60240"/>
    </ligand>
</feature>
<reference evidence="15 16" key="1">
    <citation type="submission" date="2020-05" db="EMBL/GenBank/DDBJ databases">
        <title>Draft genome sequence of Desulfovibrio psychrotolerans JS1T.</title>
        <authorList>
            <person name="Ueno A."/>
            <person name="Tamazawa S."/>
            <person name="Tamamura S."/>
            <person name="Murakami T."/>
            <person name="Kiyama T."/>
            <person name="Inomata H."/>
            <person name="Amano Y."/>
            <person name="Miyakawa K."/>
            <person name="Tamaki H."/>
            <person name="Naganuma T."/>
            <person name="Kaneko K."/>
        </authorList>
    </citation>
    <scope>NUCLEOTIDE SEQUENCE [LARGE SCALE GENOMIC DNA]</scope>
    <source>
        <strain evidence="15 16">JS1</strain>
    </source>
</reference>
<evidence type="ECO:0000256" key="2">
    <source>
        <dbReference type="ARBA" id="ARBA00001936"/>
    </source>
</evidence>
<keyword evidence="13" id="KW-0170">Cobalt</keyword>
<evidence type="ECO:0000256" key="5">
    <source>
        <dbReference type="ARBA" id="ARBA00001954"/>
    </source>
</evidence>
<evidence type="ECO:0000256" key="8">
    <source>
        <dbReference type="ARBA" id="ARBA00022723"/>
    </source>
</evidence>
<dbReference type="GO" id="GO:0004750">
    <property type="term" value="F:D-ribulose-phosphate 3-epimerase activity"/>
    <property type="evidence" value="ECO:0007669"/>
    <property type="project" value="UniProtKB-UniRule"/>
</dbReference>
<dbReference type="Proteomes" id="UP000503820">
    <property type="component" value="Unassembled WGS sequence"/>
</dbReference>
<feature type="binding site" evidence="10 13">
    <location>
        <position position="83"/>
    </location>
    <ligand>
        <name>a divalent metal cation</name>
        <dbReference type="ChEBI" id="CHEBI:60240"/>
    </ligand>
</feature>
<dbReference type="InterPro" id="IPR000056">
    <property type="entry name" value="Ribul_P_3_epim-like"/>
</dbReference>
<dbReference type="InterPro" id="IPR026019">
    <property type="entry name" value="Ribul_P_3_epim"/>
</dbReference>
<evidence type="ECO:0000256" key="11">
    <source>
        <dbReference type="PIRNR" id="PIRNR001461"/>
    </source>
</evidence>
<dbReference type="GO" id="GO:0006098">
    <property type="term" value="P:pentose-phosphate shunt"/>
    <property type="evidence" value="ECO:0007669"/>
    <property type="project" value="UniProtKB-UniRule"/>
</dbReference>
<evidence type="ECO:0000256" key="12">
    <source>
        <dbReference type="PIRSR" id="PIRSR001461-1"/>
    </source>
</evidence>
<evidence type="ECO:0000256" key="13">
    <source>
        <dbReference type="PIRSR" id="PIRSR001461-2"/>
    </source>
</evidence>
<comment type="cofactor">
    <cofactor evidence="5">
        <name>Fe(2+)</name>
        <dbReference type="ChEBI" id="CHEBI:29033"/>
    </cofactor>
</comment>
<comment type="similarity">
    <text evidence="6 10 11">Belongs to the ribulose-phosphate 3-epimerase family.</text>
</comment>
<comment type="caution">
    <text evidence="15">The sequence shown here is derived from an EMBL/GenBank/DDBJ whole genome shotgun (WGS) entry which is preliminary data.</text>
</comment>
<evidence type="ECO:0000256" key="14">
    <source>
        <dbReference type="PIRSR" id="PIRSR001461-3"/>
    </source>
</evidence>
<feature type="binding site" evidence="10 14">
    <location>
        <position position="56"/>
    </location>
    <ligand>
        <name>substrate</name>
    </ligand>
</feature>